<dbReference type="InterPro" id="IPR027417">
    <property type="entry name" value="P-loop_NTPase"/>
</dbReference>
<dbReference type="InterPro" id="IPR045076">
    <property type="entry name" value="MutS"/>
</dbReference>
<evidence type="ECO:0000259" key="4">
    <source>
        <dbReference type="SMART" id="SM00534"/>
    </source>
</evidence>
<dbReference type="InterPro" id="IPR000432">
    <property type="entry name" value="DNA_mismatch_repair_MutS_C"/>
</dbReference>
<dbReference type="Gene3D" id="3.40.50.300">
    <property type="entry name" value="P-loop containing nucleotide triphosphate hydrolases"/>
    <property type="match status" value="1"/>
</dbReference>
<comment type="caution">
    <text evidence="5">The sequence shown here is derived from an EMBL/GenBank/DDBJ whole genome shotgun (WGS) entry which is preliminary data.</text>
</comment>
<dbReference type="GeneID" id="56499325"/>
<proteinExistence type="predicted"/>
<reference evidence="5 6" key="1">
    <citation type="submission" date="2021-02" db="EMBL/GenBank/DDBJ databases">
        <title>Draft genome of the type strains Burkholderia anthina DSM16086.</title>
        <authorList>
            <person name="Hertel R."/>
            <person name="Meissner J."/>
            <person name="Poehlein A."/>
            <person name="Daniel R."/>
            <person name="Commichau F.M."/>
        </authorList>
    </citation>
    <scope>NUCLEOTIDE SEQUENCE [LARGE SCALE GENOMIC DNA]</scope>
    <source>
        <strain evidence="5 6">DSM 16086</strain>
    </source>
</reference>
<dbReference type="RefSeq" id="WP_203368145.1">
    <property type="nucleotide sequence ID" value="NZ_CABVLY010000003.1"/>
</dbReference>
<dbReference type="SUPFAM" id="SSF52540">
    <property type="entry name" value="P-loop containing nucleoside triphosphate hydrolases"/>
    <property type="match status" value="1"/>
</dbReference>
<protein>
    <recommendedName>
        <fullName evidence="4">DNA mismatch repair proteins mutS family domain-containing protein</fullName>
    </recommendedName>
</protein>
<keyword evidence="6" id="KW-1185">Reference proteome</keyword>
<feature type="domain" description="DNA mismatch repair proteins mutS family" evidence="4">
    <location>
        <begin position="381"/>
        <end position="561"/>
    </location>
</feature>
<sequence length="562" mass="64342">MTPAYTGMRAVAPARQLSGRRSAAGPFQSNLYERQAKPRRVVARVRGSGGKMADVSVLYDGPGVEVDSGEAMQPDCFRDLNLDQVVAAVIAGREAYDLEAFFYRNARDERTIRYRQDVMRDLERPAVLDRVNRFALNMRSMRACLQSAGKLFHTWQKRRWQLEAAHLYCDAVRALSADLEIVDLRSTGLRRVRDHVRHYVLTDAFLLLATSEARVRALLDQVHYTIHIDGDSVVVSRYDDEPDYSAEVLSAFEKFRQRELVERRFRADDYPNMNHVEAQILDCVVRLNIDAFDALTRFCGEHASFFDSAVVAFDREVQFYIAYLEHMRRITEQGVTFCYPVVSEDNKTESVAGSFDLALAEKLRRERRSIVCNDYRLEGAERIMVVTGPNQGGKTTFARMFGQLHFLASLGLPVPGSHARLFLQDQVYAHFEREEDMKNLRGKLHDDLLRIRRILDEATPRSVIVMNEIFSSTSLKDAIFLSKKVMTKIMSLDALAVYVTFIEELSRLSGQTLSMLSEINADDDTSRTFRIRRRPADGRAYAVSLAHRYRLTYEQIAERLGL</sequence>
<evidence type="ECO:0000256" key="2">
    <source>
        <dbReference type="ARBA" id="ARBA00022840"/>
    </source>
</evidence>
<dbReference type="SMART" id="SM00534">
    <property type="entry name" value="MUTSac"/>
    <property type="match status" value="1"/>
</dbReference>
<evidence type="ECO:0000256" key="1">
    <source>
        <dbReference type="ARBA" id="ARBA00022741"/>
    </source>
</evidence>
<evidence type="ECO:0000313" key="5">
    <source>
        <dbReference type="EMBL" id="MBM2766761.1"/>
    </source>
</evidence>
<dbReference type="EMBL" id="JAFCIQ010000005">
    <property type="protein sequence ID" value="MBM2766761.1"/>
    <property type="molecule type" value="Genomic_DNA"/>
</dbReference>
<name>A0ABS2B1A4_9BURK</name>
<keyword evidence="1" id="KW-0547">Nucleotide-binding</keyword>
<evidence type="ECO:0000313" key="6">
    <source>
        <dbReference type="Proteomes" id="UP000755577"/>
    </source>
</evidence>
<gene>
    <name evidence="5" type="ORF">JQK92_10025</name>
</gene>
<keyword evidence="2" id="KW-0067">ATP-binding</keyword>
<evidence type="ECO:0000256" key="3">
    <source>
        <dbReference type="ARBA" id="ARBA00023125"/>
    </source>
</evidence>
<accession>A0ABS2B1A4</accession>
<dbReference type="Pfam" id="PF00488">
    <property type="entry name" value="MutS_V"/>
    <property type="match status" value="1"/>
</dbReference>
<keyword evidence="3" id="KW-0238">DNA-binding</keyword>
<dbReference type="Proteomes" id="UP000755577">
    <property type="component" value="Unassembled WGS sequence"/>
</dbReference>
<dbReference type="PANTHER" id="PTHR11361:SF34">
    <property type="entry name" value="DNA MISMATCH REPAIR PROTEIN MSH1, MITOCHONDRIAL"/>
    <property type="match status" value="1"/>
</dbReference>
<dbReference type="PANTHER" id="PTHR11361">
    <property type="entry name" value="DNA MISMATCH REPAIR PROTEIN MUTS FAMILY MEMBER"/>
    <property type="match status" value="1"/>
</dbReference>
<organism evidence="5 6">
    <name type="scientific">Burkholderia anthina</name>
    <dbReference type="NCBI Taxonomy" id="179879"/>
    <lineage>
        <taxon>Bacteria</taxon>
        <taxon>Pseudomonadati</taxon>
        <taxon>Pseudomonadota</taxon>
        <taxon>Betaproteobacteria</taxon>
        <taxon>Burkholderiales</taxon>
        <taxon>Burkholderiaceae</taxon>
        <taxon>Burkholderia</taxon>
        <taxon>Burkholderia cepacia complex</taxon>
    </lineage>
</organism>